<evidence type="ECO:0000256" key="4">
    <source>
        <dbReference type="PIRSR" id="PIRSR000097-1"/>
    </source>
</evidence>
<comment type="caution">
    <text evidence="8">The sequence shown here is derived from an EMBL/GenBank/DDBJ whole genome shotgun (WGS) entry which is preliminary data.</text>
</comment>
<dbReference type="AlphaFoldDB" id="A0A3L9MF61"/>
<keyword evidence="9" id="KW-1185">Reference proteome</keyword>
<evidence type="ECO:0000256" key="5">
    <source>
        <dbReference type="PIRSR" id="PIRSR000097-2"/>
    </source>
</evidence>
<dbReference type="Proteomes" id="UP000275348">
    <property type="component" value="Unassembled WGS sequence"/>
</dbReference>
<feature type="binding site" evidence="5">
    <location>
        <position position="107"/>
    </location>
    <ligand>
        <name>substrate</name>
    </ligand>
</feature>
<dbReference type="PANTHER" id="PTHR43827">
    <property type="entry name" value="2,5-DIKETO-D-GLUCONIC ACID REDUCTASE"/>
    <property type="match status" value="1"/>
</dbReference>
<dbReference type="PROSITE" id="PS00062">
    <property type="entry name" value="ALDOKETO_REDUCTASE_2"/>
    <property type="match status" value="1"/>
</dbReference>
<evidence type="ECO:0000256" key="6">
    <source>
        <dbReference type="PIRSR" id="PIRSR000097-3"/>
    </source>
</evidence>
<dbReference type="PANTHER" id="PTHR43827:SF3">
    <property type="entry name" value="NADP-DEPENDENT OXIDOREDUCTASE DOMAIN-CONTAINING PROTEIN"/>
    <property type="match status" value="1"/>
</dbReference>
<gene>
    <name evidence="8" type="ORF">EAH69_05645</name>
</gene>
<feature type="domain" description="NADP-dependent oxidoreductase" evidence="7">
    <location>
        <begin position="15"/>
        <end position="264"/>
    </location>
</feature>
<dbReference type="InterPro" id="IPR020471">
    <property type="entry name" value="AKR"/>
</dbReference>
<dbReference type="InterPro" id="IPR018170">
    <property type="entry name" value="Aldo/ket_reductase_CS"/>
</dbReference>
<keyword evidence="2" id="KW-0521">NADP</keyword>
<dbReference type="Gene3D" id="3.20.20.100">
    <property type="entry name" value="NADP-dependent oxidoreductase domain"/>
    <property type="match status" value="1"/>
</dbReference>
<feature type="active site" description="Proton donor" evidence="4">
    <location>
        <position position="49"/>
    </location>
</feature>
<evidence type="ECO:0000313" key="8">
    <source>
        <dbReference type="EMBL" id="RLZ11523.1"/>
    </source>
</evidence>
<dbReference type="EMBL" id="RDOJ01000005">
    <property type="protein sequence ID" value="RLZ11523.1"/>
    <property type="molecule type" value="Genomic_DNA"/>
</dbReference>
<organism evidence="8 9">
    <name type="scientific">Faecalibacter macacae</name>
    <dbReference type="NCBI Taxonomy" id="1859289"/>
    <lineage>
        <taxon>Bacteria</taxon>
        <taxon>Pseudomonadati</taxon>
        <taxon>Bacteroidota</taxon>
        <taxon>Flavobacteriia</taxon>
        <taxon>Flavobacteriales</taxon>
        <taxon>Weeksellaceae</taxon>
        <taxon>Faecalibacter</taxon>
    </lineage>
</organism>
<keyword evidence="3" id="KW-0560">Oxidoreductase</keyword>
<evidence type="ECO:0000256" key="3">
    <source>
        <dbReference type="ARBA" id="ARBA00023002"/>
    </source>
</evidence>
<dbReference type="Pfam" id="PF00248">
    <property type="entry name" value="Aldo_ket_red"/>
    <property type="match status" value="1"/>
</dbReference>
<dbReference type="InterPro" id="IPR036812">
    <property type="entry name" value="NAD(P)_OxRdtase_dom_sf"/>
</dbReference>
<proteinExistence type="inferred from homology"/>
<comment type="similarity">
    <text evidence="1">Belongs to the aldo/keto reductase family.</text>
</comment>
<evidence type="ECO:0000256" key="2">
    <source>
        <dbReference type="ARBA" id="ARBA00022857"/>
    </source>
</evidence>
<dbReference type="CDD" id="cd19071">
    <property type="entry name" value="AKR_AKR1-5-like"/>
    <property type="match status" value="1"/>
</dbReference>
<dbReference type="SUPFAM" id="SSF51430">
    <property type="entry name" value="NAD(P)-linked oxidoreductase"/>
    <property type="match status" value="1"/>
</dbReference>
<evidence type="ECO:0000256" key="1">
    <source>
        <dbReference type="ARBA" id="ARBA00007905"/>
    </source>
</evidence>
<dbReference type="FunFam" id="3.20.20.100:FF:000015">
    <property type="entry name" value="Oxidoreductase, aldo/keto reductase family"/>
    <property type="match status" value="1"/>
</dbReference>
<dbReference type="InterPro" id="IPR023210">
    <property type="entry name" value="NADP_OxRdtase_dom"/>
</dbReference>
<dbReference type="PRINTS" id="PR00069">
    <property type="entry name" value="ALDKETRDTASE"/>
</dbReference>
<evidence type="ECO:0000259" key="7">
    <source>
        <dbReference type="Pfam" id="PF00248"/>
    </source>
</evidence>
<dbReference type="GO" id="GO:0016616">
    <property type="term" value="F:oxidoreductase activity, acting on the CH-OH group of donors, NAD or NADP as acceptor"/>
    <property type="evidence" value="ECO:0007669"/>
    <property type="project" value="UniProtKB-ARBA"/>
</dbReference>
<sequence length="279" mass="31066">MKNYILNNSTKIPSIGFGTWQIAEGENAYNAVKTAISKGYTHIDTAAVYGNERSIGKAIKDSGIPREKLFVTTKLWNDMRGEENAKKAFKISLEKLGLEYVDLYLLHWPANETQFPENWKEINAASWKALEELYNEGKIKAIGVSNFMVNHLEALLKTAIVIPAVNQIEFHPGFTQPEVVSICKANNILVQAWSPLGSGRILQNNIVIDIAKKYNVTVGQVCIQFALQQGILPLPKSENPSNIENNLNIVFELSTEEIEQLTNLQDSGFSGLNPSEIAF</sequence>
<name>A0A3L9MF61_9FLAO</name>
<dbReference type="PIRSF" id="PIRSF000097">
    <property type="entry name" value="AKR"/>
    <property type="match status" value="1"/>
</dbReference>
<dbReference type="OrthoDB" id="9804790at2"/>
<evidence type="ECO:0000313" key="9">
    <source>
        <dbReference type="Proteomes" id="UP000275348"/>
    </source>
</evidence>
<protein>
    <submittedName>
        <fullName evidence="8">Aldo/keto reductase</fullName>
    </submittedName>
</protein>
<reference evidence="8 9" key="1">
    <citation type="submission" date="2018-10" db="EMBL/GenBank/DDBJ databases">
        <authorList>
            <person name="Chen X."/>
        </authorList>
    </citation>
    <scope>NUCLEOTIDE SEQUENCE [LARGE SCALE GENOMIC DNA]</scope>
    <source>
        <strain evidence="8 9">YIM 102668</strain>
    </source>
</reference>
<feature type="site" description="Lowers pKa of active site Tyr" evidence="6">
    <location>
        <position position="74"/>
    </location>
</feature>
<dbReference type="RefSeq" id="WP_121934204.1">
    <property type="nucleotide sequence ID" value="NZ_RDOJ01000005.1"/>
</dbReference>
<accession>A0A3L9MF61</accession>